<evidence type="ECO:0000313" key="4">
    <source>
        <dbReference type="EMBL" id="OWK61719.1"/>
    </source>
</evidence>
<dbReference type="InterPro" id="IPR014044">
    <property type="entry name" value="CAP_dom"/>
</dbReference>
<dbReference type="Gene3D" id="3.40.33.10">
    <property type="entry name" value="CAP"/>
    <property type="match status" value="1"/>
</dbReference>
<evidence type="ECO:0000259" key="3">
    <source>
        <dbReference type="PROSITE" id="PS50820"/>
    </source>
</evidence>
<evidence type="ECO:0000256" key="1">
    <source>
        <dbReference type="ARBA" id="ARBA00022737"/>
    </source>
</evidence>
<dbReference type="PRINTS" id="PR00837">
    <property type="entry name" value="V5TPXLIKE"/>
</dbReference>
<dbReference type="InterPro" id="IPR035940">
    <property type="entry name" value="CAP_sf"/>
</dbReference>
<dbReference type="SMART" id="SM00603">
    <property type="entry name" value="LCCL"/>
    <property type="match status" value="1"/>
</dbReference>
<dbReference type="GO" id="GO:0005576">
    <property type="term" value="C:extracellular region"/>
    <property type="evidence" value="ECO:0007669"/>
    <property type="project" value="InterPro"/>
</dbReference>
<accession>A0A218V722</accession>
<feature type="signal peptide" evidence="2">
    <location>
        <begin position="1"/>
        <end position="23"/>
    </location>
</feature>
<dbReference type="FunFam" id="3.40.33.10:FF:000001">
    <property type="entry name" value="Cysteine-rich secretory protein LCCL domain containing 1"/>
    <property type="match status" value="1"/>
</dbReference>
<keyword evidence="1" id="KW-0677">Repeat</keyword>
<dbReference type="PROSITE" id="PS01010">
    <property type="entry name" value="CRISP_2"/>
    <property type="match status" value="1"/>
</dbReference>
<dbReference type="InterPro" id="IPR004043">
    <property type="entry name" value="LCCL"/>
</dbReference>
<reference evidence="4 5" key="1">
    <citation type="submission" date="2017-05" db="EMBL/GenBank/DDBJ databases">
        <title>Genome of assembly of the Bengalese finch, Lonchura striata domestica.</title>
        <authorList>
            <person name="Colquitt B.M."/>
            <person name="Brainard M.S."/>
        </authorList>
    </citation>
    <scope>NUCLEOTIDE SEQUENCE [LARGE SCALE GENOMIC DNA]</scope>
    <source>
        <strain evidence="4">White83orange57</strain>
    </source>
</reference>
<proteinExistence type="predicted"/>
<evidence type="ECO:0000256" key="2">
    <source>
        <dbReference type="SAM" id="SignalP"/>
    </source>
</evidence>
<dbReference type="STRING" id="299123.ENSLSDP00000022760"/>
<dbReference type="InterPro" id="IPR018244">
    <property type="entry name" value="Allrgn_V5/Tpx1_CS"/>
</dbReference>
<keyword evidence="2" id="KW-0732">Signal</keyword>
<dbReference type="AlphaFoldDB" id="A0A218V722"/>
<dbReference type="EMBL" id="MUZQ01000037">
    <property type="protein sequence ID" value="OWK61719.1"/>
    <property type="molecule type" value="Genomic_DNA"/>
</dbReference>
<dbReference type="Pfam" id="PF00188">
    <property type="entry name" value="CAP"/>
    <property type="match status" value="1"/>
</dbReference>
<dbReference type="PROSITE" id="PS50820">
    <property type="entry name" value="LCCL"/>
    <property type="match status" value="1"/>
</dbReference>
<dbReference type="InterPro" id="IPR001283">
    <property type="entry name" value="CRISP-related"/>
</dbReference>
<protein>
    <submittedName>
        <fullName evidence="4">Cysteine-rich secretory protein LCCL domain-containing 2</fullName>
    </submittedName>
</protein>
<dbReference type="Pfam" id="PF03815">
    <property type="entry name" value="LCCL"/>
    <property type="match status" value="2"/>
</dbReference>
<organism evidence="4 5">
    <name type="scientific">Lonchura striata</name>
    <name type="common">white-rumped munia</name>
    <dbReference type="NCBI Taxonomy" id="40157"/>
    <lineage>
        <taxon>Eukaryota</taxon>
        <taxon>Metazoa</taxon>
        <taxon>Chordata</taxon>
        <taxon>Craniata</taxon>
        <taxon>Vertebrata</taxon>
        <taxon>Euteleostomi</taxon>
        <taxon>Archelosauria</taxon>
        <taxon>Archosauria</taxon>
        <taxon>Dinosauria</taxon>
        <taxon>Saurischia</taxon>
        <taxon>Theropoda</taxon>
        <taxon>Coelurosauria</taxon>
        <taxon>Aves</taxon>
        <taxon>Neognathae</taxon>
        <taxon>Neoaves</taxon>
        <taxon>Telluraves</taxon>
        <taxon>Australaves</taxon>
        <taxon>Passeriformes</taxon>
        <taxon>Passeroidea</taxon>
        <taxon>Estrildidae</taxon>
        <taxon>Estrildinae</taxon>
        <taxon>Lonchura</taxon>
    </lineage>
</organism>
<evidence type="ECO:0000313" key="5">
    <source>
        <dbReference type="Proteomes" id="UP000197619"/>
    </source>
</evidence>
<dbReference type="InterPro" id="IPR036609">
    <property type="entry name" value="LCCL_sf"/>
</dbReference>
<dbReference type="Gene3D" id="2.170.130.20">
    <property type="entry name" value="LCCL-like domain"/>
    <property type="match status" value="1"/>
</dbReference>
<comment type="caution">
    <text evidence="4">The sequence shown here is derived from an EMBL/GenBank/DDBJ whole genome shotgun (WGS) entry which is preliminary data.</text>
</comment>
<gene>
    <name evidence="4" type="primary">CRISPLD2</name>
    <name evidence="4" type="ORF">RLOC_00000384</name>
</gene>
<dbReference type="SMART" id="SM00198">
    <property type="entry name" value="SCP"/>
    <property type="match status" value="1"/>
</dbReference>
<dbReference type="SUPFAM" id="SSF55797">
    <property type="entry name" value="PR-1-like"/>
    <property type="match status" value="1"/>
</dbReference>
<name>A0A218V722_9PASE</name>
<dbReference type="Proteomes" id="UP000197619">
    <property type="component" value="Unassembled WGS sequence"/>
</dbReference>
<dbReference type="SUPFAM" id="SSF69848">
    <property type="entry name" value="LCCL domain"/>
    <property type="match status" value="2"/>
</dbReference>
<feature type="chain" id="PRO_5012781416" evidence="2">
    <location>
        <begin position="24"/>
        <end position="443"/>
    </location>
</feature>
<dbReference type="PANTHER" id="PTHR10334">
    <property type="entry name" value="CYSTEINE-RICH SECRETORY PROTEIN-RELATED"/>
    <property type="match status" value="1"/>
</dbReference>
<keyword evidence="5" id="KW-1185">Reference proteome</keyword>
<feature type="domain" description="LCCL" evidence="3">
    <location>
        <begin position="290"/>
        <end position="386"/>
    </location>
</feature>
<sequence length="443" mass="50476">MNPALPWIIPLGCVLLLTKAAECFILPNSSHLENILSKYQDGEAHSRSKRAILFSDRQEILMLHNKLRGQVYPVASNMEYMTWDEELERSAHAWAQQCIWDHGPSDLIRSIGQNLAVHWGRYRSPAFHVQSWYDEVKDYTFPYPHECNPWCPERCTGAMCTHYTQIVWATTNRIGCAVNVCKQMNVWGEIWENAVYLVCNYSPKGNWIGEAPYKTGRPCSECPPSYGGSCQNNLCYKDHRYEDPILAETDETNEVEIPQVAEQKPVQFHLPENKPSKTIKSKKITPESYMTQVITCETKMRDKCRGSTCNSTWAALLCEFYLIYFPPHLFISRQSSSICRAAIHYGILDNKGGLVDITRRGRTPAFVKSTRNGVESFRKSKPSNAFMVSKVTRVISDERGGFVDVMPVEKKKTYVGSLRNGVQSESLKNPSDGNAFRIFAVKQ</sequence>